<sequence length="352" mass="40064">MTTSSDTLTDVLVDSGYIPSPILSLAARYQTRARVAEMRAPPDVALARKMAFVEQLQGMSIAVETGAANKQHYEVSVGVLEAALGPRMKYSCCLYDKGDETLEEAEEKMLGSYVDKAELRDGMRILDLGCGWGSGALYYAEKLPGAKVVAFSNSKKQKAFIDEQAVKKGLKNLEVITGDVATYEFEPESFDRVVSIEMFEHMKNYRALMAKVARALHPGGKLFVHIFAHKDAPYHFEEGWMTTHFFTGGTMPSSDLMLYFQDDLRIQKHWWLSGIHYSKTNRDWLKNFNANRKKTWPHLVENYGEQNASTWFNRWQLFYLALVEFFAYNKGEIFGVAHYLFEKPVEKRPASP</sequence>
<comment type="similarity">
    <text evidence="1">Belongs to the CFA/CMAS family.</text>
</comment>
<dbReference type="FunFam" id="3.40.50.150:FF:000554">
    <property type="entry name" value="Cation-transporting ATPase"/>
    <property type="match status" value="1"/>
</dbReference>
<comment type="caution">
    <text evidence="2">The sequence shown here is derived from an EMBL/GenBank/DDBJ whole genome shotgun (WGS) entry which is preliminary data.</text>
</comment>
<dbReference type="PANTHER" id="PTHR43832">
    <property type="match status" value="1"/>
</dbReference>
<protein>
    <submittedName>
        <fullName evidence="2">Cyclopropane-fatty-acyl-phospholipid synthase</fullName>
    </submittedName>
</protein>
<dbReference type="AlphaFoldDB" id="A0AA39X4K4"/>
<evidence type="ECO:0000313" key="3">
    <source>
        <dbReference type="Proteomes" id="UP001175000"/>
    </source>
</evidence>
<keyword evidence="3" id="KW-1185">Reference proteome</keyword>
<dbReference type="SUPFAM" id="SSF53335">
    <property type="entry name" value="S-adenosyl-L-methionine-dependent methyltransferases"/>
    <property type="match status" value="1"/>
</dbReference>
<proteinExistence type="inferred from homology"/>
<dbReference type="Proteomes" id="UP001175000">
    <property type="component" value="Unassembled WGS sequence"/>
</dbReference>
<dbReference type="CDD" id="cd02440">
    <property type="entry name" value="AdoMet_MTases"/>
    <property type="match status" value="1"/>
</dbReference>
<organism evidence="2 3">
    <name type="scientific">Immersiella caudata</name>
    <dbReference type="NCBI Taxonomy" id="314043"/>
    <lineage>
        <taxon>Eukaryota</taxon>
        <taxon>Fungi</taxon>
        <taxon>Dikarya</taxon>
        <taxon>Ascomycota</taxon>
        <taxon>Pezizomycotina</taxon>
        <taxon>Sordariomycetes</taxon>
        <taxon>Sordariomycetidae</taxon>
        <taxon>Sordariales</taxon>
        <taxon>Lasiosphaeriaceae</taxon>
        <taxon>Immersiella</taxon>
    </lineage>
</organism>
<dbReference type="PANTHER" id="PTHR43832:SF1">
    <property type="entry name" value="S-ADENOSYL-L-METHIONINE-DEPENDENT METHYLTRANSFERASES SUPERFAMILY PROTEIN"/>
    <property type="match status" value="1"/>
</dbReference>
<dbReference type="Gene3D" id="3.40.50.150">
    <property type="entry name" value="Vaccinia Virus protein VP39"/>
    <property type="match status" value="1"/>
</dbReference>
<dbReference type="EMBL" id="JAULSU010000002">
    <property type="protein sequence ID" value="KAK0626685.1"/>
    <property type="molecule type" value="Genomic_DNA"/>
</dbReference>
<name>A0AA39X4K4_9PEZI</name>
<evidence type="ECO:0000313" key="2">
    <source>
        <dbReference type="EMBL" id="KAK0626685.1"/>
    </source>
</evidence>
<evidence type="ECO:0000256" key="1">
    <source>
        <dbReference type="ARBA" id="ARBA00010815"/>
    </source>
</evidence>
<reference evidence="2" key="1">
    <citation type="submission" date="2023-06" db="EMBL/GenBank/DDBJ databases">
        <title>Genome-scale phylogeny and comparative genomics of the fungal order Sordariales.</title>
        <authorList>
            <consortium name="Lawrence Berkeley National Laboratory"/>
            <person name="Hensen N."/>
            <person name="Bonometti L."/>
            <person name="Westerberg I."/>
            <person name="Brannstrom I.O."/>
            <person name="Guillou S."/>
            <person name="Cros-Aarteil S."/>
            <person name="Calhoun S."/>
            <person name="Haridas S."/>
            <person name="Kuo A."/>
            <person name="Mondo S."/>
            <person name="Pangilinan J."/>
            <person name="Riley R."/>
            <person name="Labutti K."/>
            <person name="Andreopoulos B."/>
            <person name="Lipzen A."/>
            <person name="Chen C."/>
            <person name="Yanf M."/>
            <person name="Daum C."/>
            <person name="Ng V."/>
            <person name="Clum A."/>
            <person name="Steindorff A."/>
            <person name="Ohm R."/>
            <person name="Martin F."/>
            <person name="Silar P."/>
            <person name="Natvig D."/>
            <person name="Lalanne C."/>
            <person name="Gautier V."/>
            <person name="Ament-Velasquez S.L."/>
            <person name="Kruys A."/>
            <person name="Hutchinson M.I."/>
            <person name="Powell A.J."/>
            <person name="Barry K."/>
            <person name="Miller A.N."/>
            <person name="Grigoriev I.V."/>
            <person name="Debuchy R."/>
            <person name="Gladieux P."/>
            <person name="Thoren M.H."/>
            <person name="Johannesson H."/>
        </authorList>
    </citation>
    <scope>NUCLEOTIDE SEQUENCE</scope>
    <source>
        <strain evidence="2">CBS 606.72</strain>
    </source>
</reference>
<dbReference type="Pfam" id="PF02353">
    <property type="entry name" value="CMAS"/>
    <property type="match status" value="1"/>
</dbReference>
<accession>A0AA39X4K4</accession>
<dbReference type="InterPro" id="IPR029063">
    <property type="entry name" value="SAM-dependent_MTases_sf"/>
</dbReference>
<gene>
    <name evidence="2" type="ORF">B0T14DRAFT_113511</name>
</gene>